<evidence type="ECO:0000313" key="3">
    <source>
        <dbReference type="Proteomes" id="UP000218542"/>
    </source>
</evidence>
<organism evidence="2 3">
    <name type="scientific">Candidatus Scalindua japonica</name>
    <dbReference type="NCBI Taxonomy" id="1284222"/>
    <lineage>
        <taxon>Bacteria</taxon>
        <taxon>Pseudomonadati</taxon>
        <taxon>Planctomycetota</taxon>
        <taxon>Candidatus Brocadiia</taxon>
        <taxon>Candidatus Brocadiales</taxon>
        <taxon>Candidatus Scalinduaceae</taxon>
        <taxon>Candidatus Scalindua</taxon>
    </lineage>
</organism>
<dbReference type="SUPFAM" id="SSF52540">
    <property type="entry name" value="P-loop containing nucleoside triphosphate hydrolases"/>
    <property type="match status" value="1"/>
</dbReference>
<dbReference type="PANTHER" id="PTHR30121">
    <property type="entry name" value="UNCHARACTERIZED PROTEIN YJGR-RELATED"/>
    <property type="match status" value="1"/>
</dbReference>
<feature type="domain" description="Type IV secretion system coupling protein TraD DNA-binding" evidence="1">
    <location>
        <begin position="1"/>
        <end position="305"/>
    </location>
</feature>
<keyword evidence="3" id="KW-1185">Reference proteome</keyword>
<gene>
    <name evidence="2" type="ORF">SCALIN_C13_0189</name>
</gene>
<protein>
    <submittedName>
        <fullName evidence="2">Predicted ATPase</fullName>
    </submittedName>
</protein>
<dbReference type="InterPro" id="IPR051162">
    <property type="entry name" value="T4SS_component"/>
</dbReference>
<dbReference type="InterPro" id="IPR027417">
    <property type="entry name" value="P-loop_NTPase"/>
</dbReference>
<dbReference type="InterPro" id="IPR019476">
    <property type="entry name" value="T4SS_TraD_DNA-bd"/>
</dbReference>
<accession>A0A286TXT5</accession>
<evidence type="ECO:0000313" key="2">
    <source>
        <dbReference type="EMBL" id="GAX60674.1"/>
    </source>
</evidence>
<dbReference type="CDD" id="cd01127">
    <property type="entry name" value="TrwB_TraG_TraD_VirD4"/>
    <property type="match status" value="1"/>
</dbReference>
<dbReference type="EMBL" id="BAOS01000013">
    <property type="protein sequence ID" value="GAX60674.1"/>
    <property type="molecule type" value="Genomic_DNA"/>
</dbReference>
<dbReference type="Gene3D" id="3.40.50.300">
    <property type="entry name" value="P-loop containing nucleotide triphosphate hydrolases"/>
    <property type="match status" value="2"/>
</dbReference>
<dbReference type="AlphaFoldDB" id="A0A286TXT5"/>
<comment type="caution">
    <text evidence="2">The sequence shown here is derived from an EMBL/GenBank/DDBJ whole genome shotgun (WGS) entry which is preliminary data.</text>
</comment>
<reference evidence="3" key="1">
    <citation type="journal article" date="2017" name="Environ. Microbiol. Rep.">
        <title>Genetic Diversity of Marine Anaerobic Ammonium-Oxidizing Bacteria as Revealed by Genomic and Proteomic Analyses of 'Candidatus Scalindua japonica'.</title>
        <authorList>
            <person name="Oshiki M."/>
            <person name="Mizuto K."/>
            <person name="Kimura Z."/>
            <person name="Kindaichi T."/>
            <person name="Satoh H."/>
            <person name="Okabe S."/>
        </authorList>
    </citation>
    <scope>NUCLEOTIDE SEQUENCE [LARGE SCALE GENOMIC DNA]</scope>
    <source>
        <strain evidence="3">husup-a2</strain>
    </source>
</reference>
<dbReference type="PANTHER" id="PTHR30121:SF11">
    <property type="entry name" value="AAA+ ATPASE DOMAIN-CONTAINING PROTEIN"/>
    <property type="match status" value="1"/>
</dbReference>
<dbReference type="OrthoDB" id="9806951at2"/>
<dbReference type="Proteomes" id="UP000218542">
    <property type="component" value="Unassembled WGS sequence"/>
</dbReference>
<name>A0A286TXT5_9BACT</name>
<dbReference type="Pfam" id="PF10412">
    <property type="entry name" value="TrwB_AAD_bind"/>
    <property type="match status" value="1"/>
</dbReference>
<evidence type="ECO:0000259" key="1">
    <source>
        <dbReference type="Pfam" id="PF10412"/>
    </source>
</evidence>
<proteinExistence type="predicted"/>
<sequence length="355" mass="40502">MYMIGKTGVGKSTLIENMITSDIKEGHGVALIDPHGDLAESILNFVPESRIQDVIYFNPADIEYPIAFNPLEDVHQDFHHLVSSSFISVLKKVWPEFWGPRLEHILKNSIMALLESPTSTLLDMLLTDKEYRMIVVASITNQQVREFWLFEFEKYSARFRSEAISPILNKIGQFLTSIPLRNIVGQRKNTFDLRKVMDEGKILIVNLSKGKIVEDNSSLLGAMIIAKIQLAAMSRANIPERKRSPFYLYVDEFHNFLTLSFADILSESRKYGLSLVLANQFITQLDEKIRDAVFGNVGTLISFRVGAEDAKYLSRELYPIFSEMDLVILWKPTTFGRGQRTKALPNKKTHCYNLS</sequence>